<dbReference type="Proteomes" id="UP000430146">
    <property type="component" value="Unassembled WGS sequence"/>
</dbReference>
<dbReference type="AlphaFoldDB" id="A0A5S9RAP7"/>
<sequence>MAAVVACPDCNADVAVAEVAPGYFRGVVNHDDSCPWCAALKRDLR</sequence>
<proteinExistence type="predicted"/>
<organism evidence="1 2">
    <name type="scientific">Mycolicibacterium vanbaalenii</name>
    <name type="common">Mycobacterium vanbaalenii</name>
    <dbReference type="NCBI Taxonomy" id="110539"/>
    <lineage>
        <taxon>Bacteria</taxon>
        <taxon>Bacillati</taxon>
        <taxon>Actinomycetota</taxon>
        <taxon>Actinomycetes</taxon>
        <taxon>Mycobacteriales</taxon>
        <taxon>Mycobacteriaceae</taxon>
        <taxon>Mycolicibacterium</taxon>
    </lineage>
</organism>
<keyword evidence="2" id="KW-1185">Reference proteome</keyword>
<reference evidence="1 2" key="1">
    <citation type="submission" date="2019-11" db="EMBL/GenBank/DDBJ databases">
        <authorList>
            <person name="Holert J."/>
        </authorList>
    </citation>
    <scope>NUCLEOTIDE SEQUENCE [LARGE SCALE GENOMIC DNA]</scope>
    <source>
        <strain evidence="1">BC8_1</strain>
    </source>
</reference>
<gene>
    <name evidence="1" type="ORF">AELLOGFF_06448</name>
</gene>
<protein>
    <submittedName>
        <fullName evidence="1">Uncharacterized protein</fullName>
    </submittedName>
</protein>
<evidence type="ECO:0000313" key="1">
    <source>
        <dbReference type="EMBL" id="CAA0136103.1"/>
    </source>
</evidence>
<accession>A0A5S9RAP7</accession>
<name>A0A5S9RAP7_MYCVN</name>
<dbReference type="EMBL" id="CACSIP010000060">
    <property type="protein sequence ID" value="CAA0136103.1"/>
    <property type="molecule type" value="Genomic_DNA"/>
</dbReference>
<evidence type="ECO:0000313" key="2">
    <source>
        <dbReference type="Proteomes" id="UP000430146"/>
    </source>
</evidence>